<name>A0A233S2U1_STRDA</name>
<keyword evidence="3" id="KW-1185">Reference proteome</keyword>
<dbReference type="Proteomes" id="UP000215483">
    <property type="component" value="Unassembled WGS sequence"/>
</dbReference>
<feature type="compositionally biased region" description="Low complexity" evidence="1">
    <location>
        <begin position="511"/>
        <end position="527"/>
    </location>
</feature>
<feature type="compositionally biased region" description="Polar residues" evidence="1">
    <location>
        <begin position="381"/>
        <end position="391"/>
    </location>
</feature>
<sequence length="601" mass="61559">MTDNDKQHQADMDRASAQNNVTDYARGLGEHPYEGGGLVGFVDNAIRTAVKHTPYSQAMVSRTEFDHHDLNAMIDLVEQTDPEDLESSGRALWDARDAIKAAADELKGQFHTVPWVGKAGDDFRTWGDGLVASTYQLSGFAGGAGDQITAAAEGLASVRKAMPPRDTRVNPTPAKDFPAPEKVAGNKDYAAAVQVEKHRQEAINQMNRLASYYAVSNQSLQDLHKNEPEFKDLPEVGVPRPTSFADPAPGGSASHGSTGTGSTAVGGHHATVAPVRHASVPDATGTPAPVKDATDQVRHPDVPVGTHIDSTGTLPPPTTTTPGPSHTPPVTGTPPTSGSQPDVFGGGGFRLPVPNGPSGRGLSGTGGFRTPPSAQGRAGTSGVTNPGSGRSTGRGPMDQMGRATSTGQSAVKGAGSGPRASSPMGRGVTGGTPRPAGTAAQRTTSGPTTGAGRSNGVVGGRPSATNPSSKNGSRIPRGTIIGGEDEANSRNTTGRLGQRGVFGTPESESTARPGSGATGSRARAGTSEAVTGKPTARTSAAGAERNGMTHGGAGLTRGAGHNGRPGEERKADGTPRPDYLVEDEETHLPNEPRRNVPPVIN</sequence>
<evidence type="ECO:0000313" key="3">
    <source>
        <dbReference type="Proteomes" id="UP000215483"/>
    </source>
</evidence>
<reference evidence="2 3" key="1">
    <citation type="submission" date="2016-07" db="EMBL/GenBank/DDBJ databases">
        <title>Draft genome of Streptomyces diastatochromogenes.</title>
        <authorList>
            <person name="Podduturi R."/>
            <person name="Lukassen M.B."/>
            <person name="Clausen N."/>
            <person name="Nielsen J.L."/>
            <person name="Jorgensen N.O."/>
        </authorList>
    </citation>
    <scope>NUCLEOTIDE SEQUENCE [LARGE SCALE GENOMIC DNA]</scope>
    <source>
        <strain evidence="2 3">DSM 40608</strain>
    </source>
</reference>
<feature type="region of interest" description="Disordered" evidence="1">
    <location>
        <begin position="279"/>
        <end position="298"/>
    </location>
</feature>
<feature type="compositionally biased region" description="Low complexity" evidence="1">
    <location>
        <begin position="250"/>
        <end position="267"/>
    </location>
</feature>
<feature type="compositionally biased region" description="Gly residues" evidence="1">
    <location>
        <begin position="549"/>
        <end position="563"/>
    </location>
</feature>
<evidence type="ECO:0000256" key="1">
    <source>
        <dbReference type="SAM" id="MobiDB-lite"/>
    </source>
</evidence>
<evidence type="ECO:0000313" key="2">
    <source>
        <dbReference type="EMBL" id="OXY89990.1"/>
    </source>
</evidence>
<dbReference type="RefSeq" id="WP_094221044.1">
    <property type="nucleotide sequence ID" value="NZ_MCGQ01000039.1"/>
</dbReference>
<feature type="compositionally biased region" description="Polar residues" evidence="1">
    <location>
        <begin position="440"/>
        <end position="452"/>
    </location>
</feature>
<protein>
    <recommendedName>
        <fullName evidence="4">PPE family domain-containing protein</fullName>
    </recommendedName>
</protein>
<dbReference type="EMBL" id="MCGQ01000039">
    <property type="protein sequence ID" value="OXY89990.1"/>
    <property type="molecule type" value="Genomic_DNA"/>
</dbReference>
<organism evidence="2 3">
    <name type="scientific">Streptomyces diastatochromogenes</name>
    <dbReference type="NCBI Taxonomy" id="42236"/>
    <lineage>
        <taxon>Bacteria</taxon>
        <taxon>Bacillati</taxon>
        <taxon>Actinomycetota</taxon>
        <taxon>Actinomycetes</taxon>
        <taxon>Kitasatosporales</taxon>
        <taxon>Streptomycetaceae</taxon>
        <taxon>Streptomyces</taxon>
    </lineage>
</organism>
<dbReference type="OrthoDB" id="4337967at2"/>
<gene>
    <name evidence="2" type="ORF">BEK98_35615</name>
</gene>
<comment type="caution">
    <text evidence="2">The sequence shown here is derived from an EMBL/GenBank/DDBJ whole genome shotgun (WGS) entry which is preliminary data.</text>
</comment>
<feature type="compositionally biased region" description="Polar residues" evidence="1">
    <location>
        <begin position="463"/>
        <end position="472"/>
    </location>
</feature>
<dbReference type="AlphaFoldDB" id="A0A233S2U1"/>
<feature type="compositionally biased region" description="Basic and acidic residues" evidence="1">
    <location>
        <begin position="564"/>
        <end position="575"/>
    </location>
</feature>
<accession>A0A233S2U1</accession>
<feature type="region of interest" description="Disordered" evidence="1">
    <location>
        <begin position="304"/>
        <end position="601"/>
    </location>
</feature>
<feature type="region of interest" description="Disordered" evidence="1">
    <location>
        <begin position="163"/>
        <end position="182"/>
    </location>
</feature>
<proteinExistence type="predicted"/>
<feature type="compositionally biased region" description="Gly residues" evidence="1">
    <location>
        <begin position="358"/>
        <end position="367"/>
    </location>
</feature>
<evidence type="ECO:0008006" key="4">
    <source>
        <dbReference type="Google" id="ProtNLM"/>
    </source>
</evidence>
<feature type="compositionally biased region" description="Low complexity" evidence="1">
    <location>
        <begin position="320"/>
        <end position="341"/>
    </location>
</feature>
<feature type="region of interest" description="Disordered" evidence="1">
    <location>
        <begin position="231"/>
        <end position="267"/>
    </location>
</feature>